<gene>
    <name evidence="4" type="ORF">METZ01_LOCUS478827</name>
</gene>
<dbReference type="SUPFAM" id="SSF52540">
    <property type="entry name" value="P-loop containing nucleoside triphosphate hydrolases"/>
    <property type="match status" value="1"/>
</dbReference>
<dbReference type="GO" id="GO:0005524">
    <property type="term" value="F:ATP binding"/>
    <property type="evidence" value="ECO:0007669"/>
    <property type="project" value="UniProtKB-KW"/>
</dbReference>
<dbReference type="Gene3D" id="3.40.50.300">
    <property type="entry name" value="P-loop containing nucleotide triphosphate hydrolases"/>
    <property type="match status" value="1"/>
</dbReference>
<dbReference type="PANTHER" id="PTHR32071">
    <property type="entry name" value="TRANSCRIPTIONAL REGULATORY PROTEIN"/>
    <property type="match status" value="1"/>
</dbReference>
<dbReference type="PROSITE" id="PS50045">
    <property type="entry name" value="SIGMA54_INTERACT_4"/>
    <property type="match status" value="1"/>
</dbReference>
<organism evidence="4">
    <name type="scientific">marine metagenome</name>
    <dbReference type="NCBI Taxonomy" id="408172"/>
    <lineage>
        <taxon>unclassified sequences</taxon>
        <taxon>metagenomes</taxon>
        <taxon>ecological metagenomes</taxon>
    </lineage>
</organism>
<dbReference type="InterPro" id="IPR027417">
    <property type="entry name" value="P-loop_NTPase"/>
</dbReference>
<dbReference type="InterPro" id="IPR002078">
    <property type="entry name" value="Sigma_54_int"/>
</dbReference>
<protein>
    <recommendedName>
        <fullName evidence="3">Sigma-54 factor interaction domain-containing protein</fullName>
    </recommendedName>
</protein>
<dbReference type="GO" id="GO:0006355">
    <property type="term" value="P:regulation of DNA-templated transcription"/>
    <property type="evidence" value="ECO:0007669"/>
    <property type="project" value="InterPro"/>
</dbReference>
<feature type="non-terminal residue" evidence="4">
    <location>
        <position position="243"/>
    </location>
</feature>
<dbReference type="CDD" id="cd00009">
    <property type="entry name" value="AAA"/>
    <property type="match status" value="1"/>
</dbReference>
<dbReference type="InterPro" id="IPR025662">
    <property type="entry name" value="Sigma_54_int_dom_ATP-bd_1"/>
</dbReference>
<dbReference type="Pfam" id="PF00158">
    <property type="entry name" value="Sigma54_activat"/>
    <property type="match status" value="1"/>
</dbReference>
<evidence type="ECO:0000256" key="1">
    <source>
        <dbReference type="ARBA" id="ARBA00022741"/>
    </source>
</evidence>
<dbReference type="EMBL" id="UINC01204993">
    <property type="protein sequence ID" value="SVE25973.1"/>
    <property type="molecule type" value="Genomic_DNA"/>
</dbReference>
<dbReference type="AlphaFoldDB" id="A0A383C1M0"/>
<evidence type="ECO:0000259" key="3">
    <source>
        <dbReference type="PROSITE" id="PS50045"/>
    </source>
</evidence>
<feature type="domain" description="Sigma-54 factor interaction" evidence="3">
    <location>
        <begin position="159"/>
        <end position="243"/>
    </location>
</feature>
<dbReference type="PROSITE" id="PS00675">
    <property type="entry name" value="SIGMA54_INTERACT_1"/>
    <property type="match status" value="1"/>
</dbReference>
<name>A0A383C1M0_9ZZZZ</name>
<proteinExistence type="predicted"/>
<sequence length="243" mass="26606">PGSGPIAQVVAKRKVDRLILLSDHPKKNNDHFAGWLKKSTKIPITIHPARLTSPTDFSEIYEFASNVVQESTKGKVQEIERVFHLSPGTPAMAAVWIILAKTRFSAELVESSREAGVKTISFPFDIAADYIPDLLRKPDEELVQLSEGLSEEAPEFEDIIHRSTKMKRLVALARKAAPRNIPILIQGESGTGKEMFARAIHKASPCNKSGEFVAVNCGAIPKDLVEAELFGYEKGAFTGATQA</sequence>
<evidence type="ECO:0000256" key="2">
    <source>
        <dbReference type="ARBA" id="ARBA00022840"/>
    </source>
</evidence>
<keyword evidence="2" id="KW-0067">ATP-binding</keyword>
<keyword evidence="1" id="KW-0547">Nucleotide-binding</keyword>
<accession>A0A383C1M0</accession>
<feature type="non-terminal residue" evidence="4">
    <location>
        <position position="1"/>
    </location>
</feature>
<evidence type="ECO:0000313" key="4">
    <source>
        <dbReference type="EMBL" id="SVE25973.1"/>
    </source>
</evidence>
<reference evidence="4" key="1">
    <citation type="submission" date="2018-05" db="EMBL/GenBank/DDBJ databases">
        <authorList>
            <person name="Lanie J.A."/>
            <person name="Ng W.-L."/>
            <person name="Kazmierczak K.M."/>
            <person name="Andrzejewski T.M."/>
            <person name="Davidsen T.M."/>
            <person name="Wayne K.J."/>
            <person name="Tettelin H."/>
            <person name="Glass J.I."/>
            <person name="Rusch D."/>
            <person name="Podicherti R."/>
            <person name="Tsui H.-C.T."/>
            <person name="Winkler M.E."/>
        </authorList>
    </citation>
    <scope>NUCLEOTIDE SEQUENCE</scope>
</reference>
<dbReference type="PANTHER" id="PTHR32071:SF77">
    <property type="entry name" value="TRANSCRIPTIONAL REGULATORY PROTEIN"/>
    <property type="match status" value="1"/>
</dbReference>